<evidence type="ECO:0000256" key="1">
    <source>
        <dbReference type="ARBA" id="ARBA00010597"/>
    </source>
</evidence>
<evidence type="ECO:0000256" key="2">
    <source>
        <dbReference type="ARBA" id="ARBA00020330"/>
    </source>
</evidence>
<dbReference type="PRINTS" id="PR02065">
    <property type="entry name" value="PROTEINDPCD"/>
</dbReference>
<gene>
    <name evidence="3" type="ORF">COCON_G00037730</name>
</gene>
<dbReference type="AlphaFoldDB" id="A0A9Q1I7X7"/>
<keyword evidence="4" id="KW-1185">Reference proteome</keyword>
<name>A0A9Q1I7X7_CONCO</name>
<evidence type="ECO:0000313" key="4">
    <source>
        <dbReference type="Proteomes" id="UP001152803"/>
    </source>
</evidence>
<dbReference type="Pfam" id="PF14913">
    <property type="entry name" value="DPCD"/>
    <property type="match status" value="1"/>
</dbReference>
<comment type="caution">
    <text evidence="3">The sequence shown here is derived from an EMBL/GenBank/DDBJ whole genome shotgun (WGS) entry which is preliminary data.</text>
</comment>
<reference evidence="3" key="1">
    <citation type="journal article" date="2023" name="Science">
        <title>Genome structures resolve the early diversification of teleost fishes.</title>
        <authorList>
            <person name="Parey E."/>
            <person name="Louis A."/>
            <person name="Montfort J."/>
            <person name="Bouchez O."/>
            <person name="Roques C."/>
            <person name="Iampietro C."/>
            <person name="Lluch J."/>
            <person name="Castinel A."/>
            <person name="Donnadieu C."/>
            <person name="Desvignes T."/>
            <person name="Floi Bucao C."/>
            <person name="Jouanno E."/>
            <person name="Wen M."/>
            <person name="Mejri S."/>
            <person name="Dirks R."/>
            <person name="Jansen H."/>
            <person name="Henkel C."/>
            <person name="Chen W.J."/>
            <person name="Zahm M."/>
            <person name="Cabau C."/>
            <person name="Klopp C."/>
            <person name="Thompson A.W."/>
            <person name="Robinson-Rechavi M."/>
            <person name="Braasch I."/>
            <person name="Lecointre G."/>
            <person name="Bobe J."/>
            <person name="Postlethwait J.H."/>
            <person name="Berthelot C."/>
            <person name="Roest Crollius H."/>
            <person name="Guiguen Y."/>
        </authorList>
    </citation>
    <scope>NUCLEOTIDE SEQUENCE</scope>
    <source>
        <strain evidence="3">Concon-B</strain>
    </source>
</reference>
<proteinExistence type="inferred from homology"/>
<organism evidence="3 4">
    <name type="scientific">Conger conger</name>
    <name type="common">Conger eel</name>
    <name type="synonym">Muraena conger</name>
    <dbReference type="NCBI Taxonomy" id="82655"/>
    <lineage>
        <taxon>Eukaryota</taxon>
        <taxon>Metazoa</taxon>
        <taxon>Chordata</taxon>
        <taxon>Craniata</taxon>
        <taxon>Vertebrata</taxon>
        <taxon>Euteleostomi</taxon>
        <taxon>Actinopterygii</taxon>
        <taxon>Neopterygii</taxon>
        <taxon>Teleostei</taxon>
        <taxon>Anguilliformes</taxon>
        <taxon>Congridae</taxon>
        <taxon>Conger</taxon>
    </lineage>
</organism>
<comment type="similarity">
    <text evidence="1">Belongs to the DPCD family.</text>
</comment>
<dbReference type="InterPro" id="IPR026224">
    <property type="entry name" value="DPCD"/>
</dbReference>
<dbReference type="PANTHER" id="PTHR31921">
    <property type="entry name" value="PROTEIN DPCD"/>
    <property type="match status" value="1"/>
</dbReference>
<sequence length="224" mass="26135">MLPWLHVSRQIIRSQRWFFKMAVIMLQSWSDSLKEAKKTALLQDGKRKVHYLFSDGKEMVEEYDVKTDDLTVRKWRKKSTLGAQGPWEVEVGDTSPVLTSEPHVIMESSSNPVLMRKDTKTSFQWRVRNLPYPKEVYSISVEPEERCCVIRTTNKKYYKKFSIPDLDRCRLPLESSALSFSHANSTLIVSYQKPREIVSLEQDLLRELKKIKATSEGDTDCRTQ</sequence>
<dbReference type="PANTHER" id="PTHR31921:SF1">
    <property type="entry name" value="PROTEIN DPCD"/>
    <property type="match status" value="1"/>
</dbReference>
<dbReference type="EMBL" id="JAFJMO010000002">
    <property type="protein sequence ID" value="KAJ8284923.1"/>
    <property type="molecule type" value="Genomic_DNA"/>
</dbReference>
<evidence type="ECO:0000313" key="3">
    <source>
        <dbReference type="EMBL" id="KAJ8284923.1"/>
    </source>
</evidence>
<protein>
    <recommendedName>
        <fullName evidence="2">Protein DPCD</fullName>
    </recommendedName>
</protein>
<dbReference type="OrthoDB" id="10256139at2759"/>
<accession>A0A9Q1I7X7</accession>
<dbReference type="Proteomes" id="UP001152803">
    <property type="component" value="Unassembled WGS sequence"/>
</dbReference>